<accession>A0A9X2USB2</accession>
<dbReference type="Proteomes" id="UP001155057">
    <property type="component" value="Unassembled WGS sequence"/>
</dbReference>
<evidence type="ECO:0000313" key="2">
    <source>
        <dbReference type="Proteomes" id="UP001155057"/>
    </source>
</evidence>
<organism evidence="1 2">
    <name type="scientific">Salinibacter ruber</name>
    <dbReference type="NCBI Taxonomy" id="146919"/>
    <lineage>
        <taxon>Bacteria</taxon>
        <taxon>Pseudomonadati</taxon>
        <taxon>Rhodothermota</taxon>
        <taxon>Rhodothermia</taxon>
        <taxon>Rhodothermales</taxon>
        <taxon>Salinibacteraceae</taxon>
        <taxon>Salinibacter</taxon>
    </lineage>
</organism>
<proteinExistence type="predicted"/>
<dbReference type="EMBL" id="JANUAE010000008">
    <property type="protein sequence ID" value="MCS3710770.1"/>
    <property type="molecule type" value="Genomic_DNA"/>
</dbReference>
<sequence length="495" mass="53065">MTDRYRPLAVATIVVALALVGCDALDPSQVDNPRTTDEDLAQAERPTTALLDGLRAQFARALGATILTTELAADNYSVNGTGLGGNTLDFPNNLTPNVAVLNTTNQDGLYWNTQELRAQGDFLLEEIAPGDDNATAAQLAEARYYRGMAFLLQGENFGAVPTAADTAAVPAATLLDNARADFEAALASTASDADLAVRLNAALARTHRALGNVAEARSYAQAALDAGGDAFLIEQPYDADNLDNAPHDYLVQRSLQEMQPLPRLDFLDPKYVNENSPIPVASAEEMRLILAEAALADDDPSGARTELKTAIGVAEDRGRVTFEDGDERLNNALNTRPDTSALQVRFEPGTPLVDDLVLNRPGTVTTPTVSGTHVTAAQVDAASGTDLLRLLYLLRQEILLLEGHRLHDLGIRLPMMLREIDTNPAISAGDPGTEASVPAWIPPQNELDLYEPSIIYENGDSGPLTTTEVTMLHDMNRVLAEERGLVIENPMVPGQ</sequence>
<dbReference type="AlphaFoldDB" id="A0A9X2USB2"/>
<dbReference type="SUPFAM" id="SSF48452">
    <property type="entry name" value="TPR-like"/>
    <property type="match status" value="1"/>
</dbReference>
<name>A0A9X2USB2_9BACT</name>
<evidence type="ECO:0000313" key="1">
    <source>
        <dbReference type="EMBL" id="MCS3710770.1"/>
    </source>
</evidence>
<dbReference type="InterPro" id="IPR011990">
    <property type="entry name" value="TPR-like_helical_dom_sf"/>
</dbReference>
<dbReference type="Gene3D" id="1.25.40.390">
    <property type="match status" value="1"/>
</dbReference>
<reference evidence="1" key="1">
    <citation type="submission" date="2022-08" db="EMBL/GenBank/DDBJ databases">
        <title>Genomic Encyclopedia of Type Strains, Phase V (KMG-V): Genome sequencing to study the core and pangenomes of soil and plant-associated prokaryotes.</title>
        <authorList>
            <person name="Whitman W."/>
        </authorList>
    </citation>
    <scope>NUCLEOTIDE SEQUENCE</scope>
    <source>
        <strain evidence="1">SP3049</strain>
    </source>
</reference>
<gene>
    <name evidence="1" type="ORF">GGP61_002390</name>
</gene>
<dbReference type="PROSITE" id="PS51257">
    <property type="entry name" value="PROKAR_LIPOPROTEIN"/>
    <property type="match status" value="1"/>
</dbReference>
<protein>
    <submittedName>
        <fullName evidence="1">Tetratricopeptide (TPR) repeat protein</fullName>
    </submittedName>
</protein>
<comment type="caution">
    <text evidence="1">The sequence shown here is derived from an EMBL/GenBank/DDBJ whole genome shotgun (WGS) entry which is preliminary data.</text>
</comment>
<dbReference type="RefSeq" id="WP_011405359.1">
    <property type="nucleotide sequence ID" value="NZ_CP169425.1"/>
</dbReference>